<dbReference type="NCBIfam" id="TIGR00697">
    <property type="entry name" value="queuosine precursor transporter"/>
    <property type="match status" value="1"/>
</dbReference>
<dbReference type="PANTHER" id="PTHR34300">
    <property type="entry name" value="QUEUOSINE PRECURSOR TRANSPORTER-RELATED"/>
    <property type="match status" value="1"/>
</dbReference>
<dbReference type="GO" id="GO:0022857">
    <property type="term" value="F:transmembrane transporter activity"/>
    <property type="evidence" value="ECO:0007669"/>
    <property type="project" value="UniProtKB-UniRule"/>
</dbReference>
<dbReference type="Pfam" id="PF02592">
    <property type="entry name" value="Vut_1"/>
    <property type="match status" value="1"/>
</dbReference>
<feature type="transmembrane region" description="Helical" evidence="1">
    <location>
        <begin position="35"/>
        <end position="59"/>
    </location>
</feature>
<reference evidence="2 3" key="1">
    <citation type="submission" date="2017-10" db="EMBL/GenBank/DDBJ databases">
        <title>The draft genome sequence of Lewinella marina KCTC 32374.</title>
        <authorList>
            <person name="Wang K."/>
        </authorList>
    </citation>
    <scope>NUCLEOTIDE SEQUENCE [LARGE SCALE GENOMIC DNA]</scope>
    <source>
        <strain evidence="2 3">MKG-38</strain>
    </source>
</reference>
<evidence type="ECO:0000256" key="1">
    <source>
        <dbReference type="HAMAP-Rule" id="MF_02088"/>
    </source>
</evidence>
<feature type="transmembrane region" description="Helical" evidence="1">
    <location>
        <begin position="162"/>
        <end position="183"/>
    </location>
</feature>
<proteinExistence type="inferred from homology"/>
<comment type="caution">
    <text evidence="2">The sequence shown here is derived from an EMBL/GenBank/DDBJ whole genome shotgun (WGS) entry which is preliminary data.</text>
</comment>
<organism evidence="2 3">
    <name type="scientific">Neolewinella marina</name>
    <dbReference type="NCBI Taxonomy" id="438751"/>
    <lineage>
        <taxon>Bacteria</taxon>
        <taxon>Pseudomonadati</taxon>
        <taxon>Bacteroidota</taxon>
        <taxon>Saprospiria</taxon>
        <taxon>Saprospirales</taxon>
        <taxon>Lewinellaceae</taxon>
        <taxon>Neolewinella</taxon>
    </lineage>
</organism>
<feature type="transmembrane region" description="Helical" evidence="1">
    <location>
        <begin position="79"/>
        <end position="99"/>
    </location>
</feature>
<keyword evidence="1" id="KW-1003">Cell membrane</keyword>
<keyword evidence="1" id="KW-0472">Membrane</keyword>
<dbReference type="Proteomes" id="UP000226437">
    <property type="component" value="Unassembled WGS sequence"/>
</dbReference>
<sequence>MRGIDGEGAILRWSSLNPPPLLYTDEVVRYRPSRLYIFLAGFFVANALVAELIGVKIFALEDTLGLDPWNFNLFGEVGALQFSAGVLLWPIVFVVTDLLNEYYGERGVRLLSYFTVALILYAFVMIYFAIQLVPAEWWRAGAQVQGVPDNQAAFRVTFGQGLFIIVGSVTAFLIGQLTDVFVFHRIRERTGERMLWLRATGSTLVSQLVDSFVVLFVAFKLGPELFGGLTEPWPWSRLLAVATVQYVFKFIMAVALTPVIYGCHAVIDRYLGLKPGRNFS</sequence>
<protein>
    <recommendedName>
        <fullName evidence="1">Probable queuosine precursor transporter</fullName>
        <shortName evidence="1">Q precursor transporter</shortName>
    </recommendedName>
</protein>
<feature type="transmembrane region" description="Helical" evidence="1">
    <location>
        <begin position="111"/>
        <end position="130"/>
    </location>
</feature>
<keyword evidence="1" id="KW-0813">Transport</keyword>
<dbReference type="AlphaFoldDB" id="A0A2G0CJP2"/>
<name>A0A2G0CJP2_9BACT</name>
<dbReference type="GO" id="GO:0005886">
    <property type="term" value="C:plasma membrane"/>
    <property type="evidence" value="ECO:0007669"/>
    <property type="project" value="UniProtKB-SubCell"/>
</dbReference>
<feature type="transmembrane region" description="Helical" evidence="1">
    <location>
        <begin position="195"/>
        <end position="219"/>
    </location>
</feature>
<dbReference type="EMBL" id="PDLO01000001">
    <property type="protein sequence ID" value="PHL00141.1"/>
    <property type="molecule type" value="Genomic_DNA"/>
</dbReference>
<keyword evidence="1" id="KW-0812">Transmembrane</keyword>
<comment type="function">
    <text evidence="1">Involved in the import of queuosine (Q) precursors, required for Q precursor salvage.</text>
</comment>
<comment type="subcellular location">
    <subcellularLocation>
        <location evidence="1">Cell membrane</location>
        <topology evidence="1">Multi-pass membrane protein</topology>
    </subcellularLocation>
</comment>
<evidence type="ECO:0000313" key="2">
    <source>
        <dbReference type="EMBL" id="PHL00141.1"/>
    </source>
</evidence>
<gene>
    <name evidence="2" type="ORF">CGL56_03615</name>
</gene>
<dbReference type="HAMAP" id="MF_02088">
    <property type="entry name" value="Q_prec_transport"/>
    <property type="match status" value="1"/>
</dbReference>
<keyword evidence="1" id="KW-1133">Transmembrane helix</keyword>
<feature type="transmembrane region" description="Helical" evidence="1">
    <location>
        <begin position="239"/>
        <end position="267"/>
    </location>
</feature>
<dbReference type="PANTHER" id="PTHR34300:SF2">
    <property type="entry name" value="QUEUOSINE PRECURSOR TRANSPORTER-RELATED"/>
    <property type="match status" value="1"/>
</dbReference>
<dbReference type="OrthoDB" id="9805479at2"/>
<accession>A0A2G0CJP2</accession>
<keyword evidence="3" id="KW-1185">Reference proteome</keyword>
<dbReference type="InterPro" id="IPR003744">
    <property type="entry name" value="YhhQ"/>
</dbReference>
<evidence type="ECO:0000313" key="3">
    <source>
        <dbReference type="Proteomes" id="UP000226437"/>
    </source>
</evidence>
<comment type="similarity">
    <text evidence="1">Belongs to the vitamin uptake transporter (VUT/ECF) (TC 2.A.88) family. Q precursor transporter subfamily.</text>
</comment>